<gene>
    <name evidence="1" type="ORF">SAMN05443431_105122</name>
</gene>
<dbReference type="EMBL" id="FORM01000005">
    <property type="protein sequence ID" value="SFJ21007.1"/>
    <property type="molecule type" value="Genomic_DNA"/>
</dbReference>
<accession>A0A1I3PI17</accession>
<evidence type="ECO:0000313" key="2">
    <source>
        <dbReference type="Proteomes" id="UP000199559"/>
    </source>
</evidence>
<reference evidence="2" key="1">
    <citation type="submission" date="2016-10" db="EMBL/GenBank/DDBJ databases">
        <authorList>
            <person name="Varghese N."/>
            <person name="Submissions S."/>
        </authorList>
    </citation>
    <scope>NUCLEOTIDE SEQUENCE [LARGE SCALE GENOMIC DNA]</scope>
    <source>
        <strain evidence="2">DSM 28881</strain>
    </source>
</reference>
<dbReference type="Proteomes" id="UP000199559">
    <property type="component" value="Unassembled WGS sequence"/>
</dbReference>
<dbReference type="RefSeq" id="WP_090839757.1">
    <property type="nucleotide sequence ID" value="NZ_FORM01000005.1"/>
</dbReference>
<evidence type="ECO:0000313" key="1">
    <source>
        <dbReference type="EMBL" id="SFJ21007.1"/>
    </source>
</evidence>
<evidence type="ECO:0008006" key="3">
    <source>
        <dbReference type="Google" id="ProtNLM"/>
    </source>
</evidence>
<sequence>MKNYVLNAFIILSLISVVSCNNDDDTADNPEEVNQVIGDWQMYRSESLESTLDEWTGTEWTLVDRWFKSVFEDSEILITFNSDGTFMEFYATVETATGTWEKIEDGRYLYNYTVDVDNTNDAFVGTRFITVYCDNTYSVTKENDDRSISYYRTRSTTECSSLITYNVE</sequence>
<protein>
    <recommendedName>
        <fullName evidence="3">Lipocalin-like domain-containing protein</fullName>
    </recommendedName>
</protein>
<dbReference type="PROSITE" id="PS51257">
    <property type="entry name" value="PROKAR_LIPOPROTEIN"/>
    <property type="match status" value="1"/>
</dbReference>
<proteinExistence type="predicted"/>
<dbReference type="AlphaFoldDB" id="A0A1I3PI17"/>
<name>A0A1I3PI17_9FLAO</name>
<keyword evidence="2" id="KW-1185">Reference proteome</keyword>
<organism evidence="1 2">
    <name type="scientific">Olleya namhaensis</name>
    <dbReference type="NCBI Taxonomy" id="1144750"/>
    <lineage>
        <taxon>Bacteria</taxon>
        <taxon>Pseudomonadati</taxon>
        <taxon>Bacteroidota</taxon>
        <taxon>Flavobacteriia</taxon>
        <taxon>Flavobacteriales</taxon>
        <taxon>Flavobacteriaceae</taxon>
    </lineage>
</organism>